<gene>
    <name evidence="2" type="ORF">E5161_20125</name>
</gene>
<reference evidence="2 3" key="1">
    <citation type="submission" date="2019-04" db="EMBL/GenBank/DDBJ databases">
        <title>Cohnella sp. nov., isolated from soil.</title>
        <authorList>
            <person name="Kim W."/>
        </authorList>
    </citation>
    <scope>NUCLEOTIDE SEQUENCE [LARGE SCALE GENOMIC DNA]</scope>
    <source>
        <strain evidence="2 3">CAU 1483</strain>
    </source>
</reference>
<feature type="transmembrane region" description="Helical" evidence="1">
    <location>
        <begin position="54"/>
        <end position="73"/>
    </location>
</feature>
<comment type="caution">
    <text evidence="2">The sequence shown here is derived from an EMBL/GenBank/DDBJ whole genome shotgun (WGS) entry which is preliminary data.</text>
</comment>
<sequence>MSRAVSASDPTIYHYKLIRKITLRPESKYSYMATALIGASALVVVYGWMGLLAAVISIFAMLGVHGVVLKLTVRRIEEPWEKRFAFRRDWPWIGPLPVMDTNLALFRRLHFHLFLVGCCVPALFYPWAGSSWVIALLYWHFWMLAPRLTLLWRIRRERGDGVIRMDPKEVLYYHR</sequence>
<protein>
    <submittedName>
        <fullName evidence="2">Transposase</fullName>
    </submittedName>
</protein>
<proteinExistence type="predicted"/>
<organism evidence="2 3">
    <name type="scientific">Cohnella pontilimi</name>
    <dbReference type="NCBI Taxonomy" id="2564100"/>
    <lineage>
        <taxon>Bacteria</taxon>
        <taxon>Bacillati</taxon>
        <taxon>Bacillota</taxon>
        <taxon>Bacilli</taxon>
        <taxon>Bacillales</taxon>
        <taxon>Paenibacillaceae</taxon>
        <taxon>Cohnella</taxon>
    </lineage>
</organism>
<name>A0A4U0F2U8_9BACL</name>
<feature type="transmembrane region" description="Helical" evidence="1">
    <location>
        <begin position="29"/>
        <end position="48"/>
    </location>
</feature>
<keyword evidence="1" id="KW-0472">Membrane</keyword>
<feature type="transmembrane region" description="Helical" evidence="1">
    <location>
        <begin position="134"/>
        <end position="154"/>
    </location>
</feature>
<feature type="transmembrane region" description="Helical" evidence="1">
    <location>
        <begin position="109"/>
        <end position="128"/>
    </location>
</feature>
<keyword evidence="3" id="KW-1185">Reference proteome</keyword>
<dbReference type="EMBL" id="SUPK01000013">
    <property type="protein sequence ID" value="TJY38600.1"/>
    <property type="molecule type" value="Genomic_DNA"/>
</dbReference>
<dbReference type="OrthoDB" id="2678045at2"/>
<keyword evidence="1" id="KW-0812">Transmembrane</keyword>
<dbReference type="Proteomes" id="UP000309673">
    <property type="component" value="Unassembled WGS sequence"/>
</dbReference>
<evidence type="ECO:0000256" key="1">
    <source>
        <dbReference type="SAM" id="Phobius"/>
    </source>
</evidence>
<evidence type="ECO:0000313" key="3">
    <source>
        <dbReference type="Proteomes" id="UP000309673"/>
    </source>
</evidence>
<dbReference type="RefSeq" id="WP_136779672.1">
    <property type="nucleotide sequence ID" value="NZ_SUPK01000013.1"/>
</dbReference>
<accession>A0A4U0F2U8</accession>
<evidence type="ECO:0000313" key="2">
    <source>
        <dbReference type="EMBL" id="TJY38600.1"/>
    </source>
</evidence>
<dbReference type="AlphaFoldDB" id="A0A4U0F2U8"/>
<keyword evidence="1" id="KW-1133">Transmembrane helix</keyword>